<feature type="domain" description="Shikimate dehydrogenase substrate binding N-terminal" evidence="7">
    <location>
        <begin position="13"/>
        <end position="95"/>
    </location>
</feature>
<dbReference type="InterPro" id="IPR046346">
    <property type="entry name" value="Aminoacid_DH-like_N_sf"/>
</dbReference>
<dbReference type="InterPro" id="IPR006151">
    <property type="entry name" value="Shikm_DH/Glu-tRNA_Rdtase"/>
</dbReference>
<evidence type="ECO:0000256" key="4">
    <source>
        <dbReference type="ARBA" id="ARBA00023002"/>
    </source>
</evidence>
<dbReference type="EC" id="1.1.1.25" evidence="1"/>
<keyword evidence="2" id="KW-0028">Amino-acid biosynthesis</keyword>
<dbReference type="GO" id="GO:0009073">
    <property type="term" value="P:aromatic amino acid family biosynthetic process"/>
    <property type="evidence" value="ECO:0007669"/>
    <property type="project" value="UniProtKB-KW"/>
</dbReference>
<evidence type="ECO:0000313" key="10">
    <source>
        <dbReference type="EMBL" id="CAB4923554.1"/>
    </source>
</evidence>
<evidence type="ECO:0000259" key="8">
    <source>
        <dbReference type="Pfam" id="PF18317"/>
    </source>
</evidence>
<dbReference type="SUPFAM" id="SSF51735">
    <property type="entry name" value="NAD(P)-binding Rossmann-fold domains"/>
    <property type="match status" value="1"/>
</dbReference>
<organism evidence="10">
    <name type="scientific">freshwater metagenome</name>
    <dbReference type="NCBI Taxonomy" id="449393"/>
    <lineage>
        <taxon>unclassified sequences</taxon>
        <taxon>metagenomes</taxon>
        <taxon>ecological metagenomes</taxon>
    </lineage>
</organism>
<dbReference type="InterPro" id="IPR041121">
    <property type="entry name" value="SDH_C"/>
</dbReference>
<keyword evidence="3" id="KW-0521">NADP</keyword>
<keyword evidence="4" id="KW-0560">Oxidoreductase</keyword>
<reference evidence="10" key="1">
    <citation type="submission" date="2020-05" db="EMBL/GenBank/DDBJ databases">
        <authorList>
            <person name="Chiriac C."/>
            <person name="Salcher M."/>
            <person name="Ghai R."/>
            <person name="Kavagutti S V."/>
        </authorList>
    </citation>
    <scope>NUCLEOTIDE SEQUENCE</scope>
</reference>
<dbReference type="UniPathway" id="UPA00053">
    <property type="reaction ID" value="UER00087"/>
</dbReference>
<dbReference type="CDD" id="cd01065">
    <property type="entry name" value="NAD_bind_Shikimate_DH"/>
    <property type="match status" value="1"/>
</dbReference>
<dbReference type="NCBIfam" id="NF001319">
    <property type="entry name" value="PRK00258.3-3"/>
    <property type="match status" value="1"/>
</dbReference>
<dbReference type="InterPro" id="IPR022893">
    <property type="entry name" value="Shikimate_DH_fam"/>
</dbReference>
<evidence type="ECO:0000256" key="2">
    <source>
        <dbReference type="ARBA" id="ARBA00022605"/>
    </source>
</evidence>
<evidence type="ECO:0000259" key="6">
    <source>
        <dbReference type="Pfam" id="PF01488"/>
    </source>
</evidence>
<name>A0A6J7HT97_9ZZZZ</name>
<feature type="domain" description="Quinate/shikimate 5-dehydrogenase/glutamyl-tRNA reductase" evidence="6">
    <location>
        <begin position="125"/>
        <end position="197"/>
    </location>
</feature>
<dbReference type="GO" id="GO:0009423">
    <property type="term" value="P:chorismate biosynthetic process"/>
    <property type="evidence" value="ECO:0007669"/>
    <property type="project" value="UniProtKB-UniPathway"/>
</dbReference>
<sequence length="284" mass="28826">MLAPTGSTRLAAVIGSPVRHSLSPLLHNTAFAELGLDWVYVALEIAPGSAIEALSAMRTLGIAGFSVTMPHKEAVAAACDELTADAAALRAVNCVVNNGGRLIGHNTDGDGFTDALATELGLDPAGLRCVVLGAGGAARSIGLALARRGAAQVAIINRTVARAEEAAALFPEVAVVVAPGEAATFISDCDLIVNATSIGMGAEPADGADVPFDTELIRPEHTVVDIVYRPLVTPLLAAAQVRGARTANGVSMLTHQAAIAFTLWTGHAAPIPAMSAAVSSMLVD</sequence>
<dbReference type="PANTHER" id="PTHR21089:SF1">
    <property type="entry name" value="BIFUNCTIONAL 3-DEHYDROQUINATE DEHYDRATASE_SHIKIMATE DEHYDROGENASE, CHLOROPLASTIC"/>
    <property type="match status" value="1"/>
</dbReference>
<accession>A0A6J7HT97</accession>
<keyword evidence="5" id="KW-0057">Aromatic amino acid biosynthesis</keyword>
<dbReference type="InterPro" id="IPR013708">
    <property type="entry name" value="Shikimate_DH-bd_N"/>
</dbReference>
<dbReference type="Pfam" id="PF01488">
    <property type="entry name" value="Shikimate_DH"/>
    <property type="match status" value="1"/>
</dbReference>
<dbReference type="EMBL" id="CAFBNC010000006">
    <property type="protein sequence ID" value="CAB4923554.1"/>
    <property type="molecule type" value="Genomic_DNA"/>
</dbReference>
<dbReference type="EMBL" id="CAEMXZ010000001">
    <property type="protein sequence ID" value="CAB4322322.1"/>
    <property type="molecule type" value="Genomic_DNA"/>
</dbReference>
<dbReference type="GO" id="GO:0050661">
    <property type="term" value="F:NADP binding"/>
    <property type="evidence" value="ECO:0007669"/>
    <property type="project" value="InterPro"/>
</dbReference>
<evidence type="ECO:0000256" key="5">
    <source>
        <dbReference type="ARBA" id="ARBA00023141"/>
    </source>
</evidence>
<evidence type="ECO:0000259" key="7">
    <source>
        <dbReference type="Pfam" id="PF08501"/>
    </source>
</evidence>
<dbReference type="Gene3D" id="3.40.50.720">
    <property type="entry name" value="NAD(P)-binding Rossmann-like Domain"/>
    <property type="match status" value="1"/>
</dbReference>
<dbReference type="GO" id="GO:0019632">
    <property type="term" value="P:shikimate metabolic process"/>
    <property type="evidence" value="ECO:0007669"/>
    <property type="project" value="InterPro"/>
</dbReference>
<dbReference type="InterPro" id="IPR011342">
    <property type="entry name" value="Shikimate_DH"/>
</dbReference>
<dbReference type="Gene3D" id="3.40.50.10860">
    <property type="entry name" value="Leucine Dehydrogenase, chain A, domain 1"/>
    <property type="match status" value="1"/>
</dbReference>
<dbReference type="Pfam" id="PF18317">
    <property type="entry name" value="SDH_C"/>
    <property type="match status" value="1"/>
</dbReference>
<dbReference type="GO" id="GO:0004764">
    <property type="term" value="F:shikimate 3-dehydrogenase (NADP+) activity"/>
    <property type="evidence" value="ECO:0007669"/>
    <property type="project" value="UniProtKB-EC"/>
</dbReference>
<dbReference type="AlphaFoldDB" id="A0A6J7HT97"/>
<evidence type="ECO:0000256" key="1">
    <source>
        <dbReference type="ARBA" id="ARBA00012962"/>
    </source>
</evidence>
<dbReference type="InterPro" id="IPR036291">
    <property type="entry name" value="NAD(P)-bd_dom_sf"/>
</dbReference>
<gene>
    <name evidence="9" type="ORF">UFOPK1392_00056</name>
    <name evidence="10" type="ORF">UFOPK3733_00222</name>
</gene>
<evidence type="ECO:0000313" key="9">
    <source>
        <dbReference type="EMBL" id="CAB4322322.1"/>
    </source>
</evidence>
<protein>
    <recommendedName>
        <fullName evidence="1">shikimate dehydrogenase (NADP(+))</fullName>
        <ecNumber evidence="1">1.1.1.25</ecNumber>
    </recommendedName>
</protein>
<dbReference type="SUPFAM" id="SSF53223">
    <property type="entry name" value="Aminoacid dehydrogenase-like, N-terminal domain"/>
    <property type="match status" value="1"/>
</dbReference>
<evidence type="ECO:0000256" key="3">
    <source>
        <dbReference type="ARBA" id="ARBA00022857"/>
    </source>
</evidence>
<dbReference type="GO" id="GO:0008652">
    <property type="term" value="P:amino acid biosynthetic process"/>
    <property type="evidence" value="ECO:0007669"/>
    <property type="project" value="UniProtKB-KW"/>
</dbReference>
<dbReference type="NCBIfam" id="TIGR00507">
    <property type="entry name" value="aroE"/>
    <property type="match status" value="1"/>
</dbReference>
<dbReference type="PANTHER" id="PTHR21089">
    <property type="entry name" value="SHIKIMATE DEHYDROGENASE"/>
    <property type="match status" value="1"/>
</dbReference>
<dbReference type="GO" id="GO:0005829">
    <property type="term" value="C:cytosol"/>
    <property type="evidence" value="ECO:0007669"/>
    <property type="project" value="TreeGrafter"/>
</dbReference>
<dbReference type="HAMAP" id="MF_00222">
    <property type="entry name" value="Shikimate_DH_AroE"/>
    <property type="match status" value="1"/>
</dbReference>
<proteinExistence type="inferred from homology"/>
<feature type="domain" description="SDH C-terminal" evidence="8">
    <location>
        <begin position="249"/>
        <end position="278"/>
    </location>
</feature>
<dbReference type="Pfam" id="PF08501">
    <property type="entry name" value="Shikimate_dh_N"/>
    <property type="match status" value="1"/>
</dbReference>